<sequence>MSKYSVVFHPSETVIEAVKELKEQLSAKIGWFPSKNSLAHVTICEFEYEDETYKNIKSRIANYCRYQNPFKVTFNAFENYTNGAFFIAPNSESKTKMAEIMKEIPKQIQFPVSHKSSEPHISIGRQLTESQLKIAYSLFDSVDLNFTCESITIRIFNPDRKQYDVLETIPFLSKIEPKKEQLTLF</sequence>
<dbReference type="GO" id="GO:0016874">
    <property type="term" value="F:ligase activity"/>
    <property type="evidence" value="ECO:0007669"/>
    <property type="project" value="UniProtKB-KW"/>
</dbReference>
<reference evidence="1 2" key="1">
    <citation type="submission" date="2018-06" db="EMBL/GenBank/DDBJ databases">
        <title>Genomic Encyclopedia of Type Strains, Phase III (KMG-III): the genomes of soil and plant-associated and newly described type strains.</title>
        <authorList>
            <person name="Whitman W."/>
        </authorList>
    </citation>
    <scope>NUCLEOTIDE SEQUENCE [LARGE SCALE GENOMIC DNA]</scope>
    <source>
        <strain evidence="1 2">CGMCC 1.12398</strain>
    </source>
</reference>
<gene>
    <name evidence="1" type="ORF">B0I03_11039</name>
</gene>
<dbReference type="Proteomes" id="UP000249620">
    <property type="component" value="Unassembled WGS sequence"/>
</dbReference>
<evidence type="ECO:0000313" key="2">
    <source>
        <dbReference type="Proteomes" id="UP000249620"/>
    </source>
</evidence>
<keyword evidence="2" id="KW-1185">Reference proteome</keyword>
<protein>
    <submittedName>
        <fullName evidence="1">2'-5' RNA ligase</fullName>
    </submittedName>
</protein>
<dbReference type="AlphaFoldDB" id="A0A327YH32"/>
<comment type="caution">
    <text evidence="1">The sequence shown here is derived from an EMBL/GenBank/DDBJ whole genome shotgun (WGS) entry which is preliminary data.</text>
</comment>
<dbReference type="Pfam" id="PF13563">
    <property type="entry name" value="2_5_RNA_ligase2"/>
    <property type="match status" value="1"/>
</dbReference>
<dbReference type="EMBL" id="QLMI01000010">
    <property type="protein sequence ID" value="RAK19612.1"/>
    <property type="molecule type" value="Genomic_DNA"/>
</dbReference>
<dbReference type="SUPFAM" id="SSF55144">
    <property type="entry name" value="LigT-like"/>
    <property type="match status" value="1"/>
</dbReference>
<dbReference type="RefSeq" id="WP_111567836.1">
    <property type="nucleotide sequence ID" value="NZ_QLMI01000010.1"/>
</dbReference>
<dbReference type="OrthoDB" id="980044at2"/>
<proteinExistence type="predicted"/>
<name>A0A327YH32_9FLAO</name>
<evidence type="ECO:0000313" key="1">
    <source>
        <dbReference type="EMBL" id="RAK19612.1"/>
    </source>
</evidence>
<keyword evidence="1" id="KW-0436">Ligase</keyword>
<accession>A0A327YH32</accession>
<dbReference type="Gene3D" id="3.90.1140.10">
    <property type="entry name" value="Cyclic phosphodiesterase"/>
    <property type="match status" value="1"/>
</dbReference>
<dbReference type="InterPro" id="IPR009097">
    <property type="entry name" value="Cyclic_Pdiesterase"/>
</dbReference>
<organism evidence="1 2">
    <name type="scientific">Flavobacterium aquaticum</name>
    <dbReference type="NCBI Taxonomy" id="1236486"/>
    <lineage>
        <taxon>Bacteria</taxon>
        <taxon>Pseudomonadati</taxon>
        <taxon>Bacteroidota</taxon>
        <taxon>Flavobacteriia</taxon>
        <taxon>Flavobacteriales</taxon>
        <taxon>Flavobacteriaceae</taxon>
        <taxon>Flavobacterium</taxon>
    </lineage>
</organism>